<dbReference type="InterPro" id="IPR001480">
    <property type="entry name" value="Bulb-type_lectin_dom"/>
</dbReference>
<accession>A0AB40BW78</accession>
<dbReference type="InterPro" id="IPR000858">
    <property type="entry name" value="S_locus_glycoprot_dom"/>
</dbReference>
<protein>
    <submittedName>
        <fullName evidence="5">G-type lectin S-receptor-like serine/threonine-protein kinase At2g19130</fullName>
    </submittedName>
</protein>
<dbReference type="GO" id="GO:0051707">
    <property type="term" value="P:response to other organism"/>
    <property type="evidence" value="ECO:0007669"/>
    <property type="project" value="UniProtKB-ARBA"/>
</dbReference>
<evidence type="ECO:0000256" key="1">
    <source>
        <dbReference type="ARBA" id="ARBA00022729"/>
    </source>
</evidence>
<dbReference type="Proteomes" id="UP001515500">
    <property type="component" value="Chromosome 8"/>
</dbReference>
<dbReference type="Gene3D" id="2.90.10.10">
    <property type="entry name" value="Bulb-type lectin domain"/>
    <property type="match status" value="1"/>
</dbReference>
<evidence type="ECO:0000313" key="5">
    <source>
        <dbReference type="RefSeq" id="XP_039130831.1"/>
    </source>
</evidence>
<dbReference type="GeneID" id="120267202"/>
<dbReference type="SMART" id="SM00108">
    <property type="entry name" value="B_lectin"/>
    <property type="match status" value="1"/>
</dbReference>
<dbReference type="Pfam" id="PF00954">
    <property type="entry name" value="S_locus_glycop"/>
    <property type="match status" value="1"/>
</dbReference>
<dbReference type="GO" id="GO:0048544">
    <property type="term" value="P:recognition of pollen"/>
    <property type="evidence" value="ECO:0007669"/>
    <property type="project" value="InterPro"/>
</dbReference>
<dbReference type="PANTHER" id="PTHR32444">
    <property type="entry name" value="BULB-TYPE LECTIN DOMAIN-CONTAINING PROTEIN"/>
    <property type="match status" value="1"/>
</dbReference>
<gene>
    <name evidence="5" type="primary">LOC120267202</name>
</gene>
<dbReference type="PANTHER" id="PTHR32444:SF247">
    <property type="entry name" value="OS01G0958200 PROTEIN"/>
    <property type="match status" value="1"/>
</dbReference>
<keyword evidence="1" id="KW-0732">Signal</keyword>
<proteinExistence type="predicted"/>
<dbReference type="PROSITE" id="PS50927">
    <property type="entry name" value="BULB_LECTIN"/>
    <property type="match status" value="1"/>
</dbReference>
<sequence>MGWTHNKINPVWVANRATPVSEITKSLFHISKDGNLALLDQSKSLIWSTNTAISSNSSTVAVLLDNGSLVLRDAENSSNNSENPAPGLFSLVIQEDGQYVIQWNISKTYWFSGLWDGHATFRQVPEMIRGCSIADYCYINNTKEKYFIYILKNNSIFPFMLLMDVSGQMKAMMWMEGIQKWTYFFSVPEAQCDVTNFCGPFGSCNEQSQQHCSCVRGFSQRSPKDWASRDYSGVCVRDTPLQSCNGTS</sequence>
<evidence type="ECO:0000256" key="2">
    <source>
        <dbReference type="ARBA" id="ARBA00023157"/>
    </source>
</evidence>
<reference evidence="5" key="1">
    <citation type="submission" date="2025-08" db="UniProtKB">
        <authorList>
            <consortium name="RefSeq"/>
        </authorList>
    </citation>
    <scope>IDENTIFICATION</scope>
</reference>
<dbReference type="SUPFAM" id="SSF51110">
    <property type="entry name" value="alpha-D-mannose-specific plant lectins"/>
    <property type="match status" value="1"/>
</dbReference>
<evidence type="ECO:0000259" key="3">
    <source>
        <dbReference type="PROSITE" id="PS50927"/>
    </source>
</evidence>
<dbReference type="RefSeq" id="XP_039130831.1">
    <property type="nucleotide sequence ID" value="XM_039274897.1"/>
</dbReference>
<feature type="domain" description="Bulb-type lectin" evidence="3">
    <location>
        <begin position="1"/>
        <end position="84"/>
    </location>
</feature>
<keyword evidence="2" id="KW-1015">Disulfide bond</keyword>
<dbReference type="InterPro" id="IPR036426">
    <property type="entry name" value="Bulb-type_lectin_dom_sf"/>
</dbReference>
<dbReference type="Pfam" id="PF01453">
    <property type="entry name" value="B_lectin"/>
    <property type="match status" value="1"/>
</dbReference>
<dbReference type="AlphaFoldDB" id="A0AB40BW78"/>
<keyword evidence="4" id="KW-1185">Reference proteome</keyword>
<organism evidence="4 5">
    <name type="scientific">Dioscorea cayennensis subsp. rotundata</name>
    <name type="common">White Guinea yam</name>
    <name type="synonym">Dioscorea rotundata</name>
    <dbReference type="NCBI Taxonomy" id="55577"/>
    <lineage>
        <taxon>Eukaryota</taxon>
        <taxon>Viridiplantae</taxon>
        <taxon>Streptophyta</taxon>
        <taxon>Embryophyta</taxon>
        <taxon>Tracheophyta</taxon>
        <taxon>Spermatophyta</taxon>
        <taxon>Magnoliopsida</taxon>
        <taxon>Liliopsida</taxon>
        <taxon>Dioscoreales</taxon>
        <taxon>Dioscoreaceae</taxon>
        <taxon>Dioscorea</taxon>
    </lineage>
</organism>
<name>A0AB40BW78_DIOCR</name>
<evidence type="ECO:0000313" key="4">
    <source>
        <dbReference type="Proteomes" id="UP001515500"/>
    </source>
</evidence>